<dbReference type="AlphaFoldDB" id="A0A8J6IWX0"/>
<reference evidence="4" key="1">
    <citation type="submission" date="2020-08" db="EMBL/GenBank/DDBJ databases">
        <title>Genome public.</title>
        <authorList>
            <person name="Liu C."/>
            <person name="Sun Q."/>
        </authorList>
    </citation>
    <scope>NUCLEOTIDE SEQUENCE</scope>
    <source>
        <strain evidence="4">NSJ-23</strain>
    </source>
</reference>
<dbReference type="GO" id="GO:0019878">
    <property type="term" value="P:lysine biosynthetic process via aminoadipic acid"/>
    <property type="evidence" value="ECO:0007669"/>
    <property type="project" value="TreeGrafter"/>
</dbReference>
<evidence type="ECO:0000256" key="2">
    <source>
        <dbReference type="ARBA" id="ARBA00022679"/>
    </source>
</evidence>
<dbReference type="EMBL" id="JACOPO010000001">
    <property type="protein sequence ID" value="MBC5721390.1"/>
    <property type="molecule type" value="Genomic_DNA"/>
</dbReference>
<name>A0A8J6IWX0_9FIRM</name>
<comment type="similarity">
    <text evidence="1">Belongs to the P-Pant transferase superfamily. Gsp/Sfp/HetI/AcpT family.</text>
</comment>
<organism evidence="4 5">
    <name type="scientific">Flintibacter hominis</name>
    <dbReference type="NCBI Taxonomy" id="2763048"/>
    <lineage>
        <taxon>Bacteria</taxon>
        <taxon>Bacillati</taxon>
        <taxon>Bacillota</taxon>
        <taxon>Clostridia</taxon>
        <taxon>Eubacteriales</taxon>
        <taxon>Flintibacter</taxon>
    </lineage>
</organism>
<dbReference type="RefSeq" id="WP_186851876.1">
    <property type="nucleotide sequence ID" value="NZ_JACOPO010000001.1"/>
</dbReference>
<dbReference type="GO" id="GO:0000287">
    <property type="term" value="F:magnesium ion binding"/>
    <property type="evidence" value="ECO:0007669"/>
    <property type="project" value="InterPro"/>
</dbReference>
<proteinExistence type="inferred from homology"/>
<dbReference type="InterPro" id="IPR037143">
    <property type="entry name" value="4-PPantetheinyl_Trfase_dom_sf"/>
</dbReference>
<evidence type="ECO:0000313" key="5">
    <source>
        <dbReference type="Proteomes" id="UP000628736"/>
    </source>
</evidence>
<dbReference type="InterPro" id="IPR050559">
    <property type="entry name" value="P-Pant_transferase_sf"/>
</dbReference>
<evidence type="ECO:0000313" key="4">
    <source>
        <dbReference type="EMBL" id="MBC5721390.1"/>
    </source>
</evidence>
<evidence type="ECO:0000259" key="3">
    <source>
        <dbReference type="Pfam" id="PF01648"/>
    </source>
</evidence>
<dbReference type="GO" id="GO:0008897">
    <property type="term" value="F:holo-[acyl-carrier-protein] synthase activity"/>
    <property type="evidence" value="ECO:0007669"/>
    <property type="project" value="InterPro"/>
</dbReference>
<dbReference type="Gene3D" id="3.90.470.20">
    <property type="entry name" value="4'-phosphopantetheinyl transferase domain"/>
    <property type="match status" value="1"/>
</dbReference>
<protein>
    <submittedName>
        <fullName evidence="4">4'-phosphopantetheinyl transferase superfamily protein</fullName>
    </submittedName>
</protein>
<comment type="caution">
    <text evidence="4">The sequence shown here is derived from an EMBL/GenBank/DDBJ whole genome shotgun (WGS) entry which is preliminary data.</text>
</comment>
<dbReference type="PANTHER" id="PTHR12215:SF10">
    <property type="entry name" value="L-AMINOADIPATE-SEMIALDEHYDE DEHYDROGENASE-PHOSPHOPANTETHEINYL TRANSFERASE"/>
    <property type="match status" value="1"/>
</dbReference>
<accession>A0A8J6IWX0</accession>
<dbReference type="Proteomes" id="UP000628736">
    <property type="component" value="Unassembled WGS sequence"/>
</dbReference>
<keyword evidence="2 4" id="KW-0808">Transferase</keyword>
<sequence length="182" mass="20778">MELFGMEIQKRQDAYQLLALALRESRGLTRMPELDRRPGGKPYFPHEEGLEFNLSHSGHLALCALDNAPVGADIQMVREWRPGLPARVCGPEELAWLEGQPDWWRSFSLLWSLKESRVKESGQGLRGTIRSIRVPMMGEGETRQMDGLWFRTYGGAGWVAAVCGEAQPPVKICWWRRLENEK</sequence>
<keyword evidence="5" id="KW-1185">Reference proteome</keyword>
<feature type="domain" description="4'-phosphopantetheinyl transferase" evidence="3">
    <location>
        <begin position="69"/>
        <end position="136"/>
    </location>
</feature>
<evidence type="ECO:0000256" key="1">
    <source>
        <dbReference type="ARBA" id="ARBA00010990"/>
    </source>
</evidence>
<dbReference type="PANTHER" id="PTHR12215">
    <property type="entry name" value="PHOSPHOPANTETHEINE TRANSFERASE"/>
    <property type="match status" value="1"/>
</dbReference>
<gene>
    <name evidence="4" type="ORF">H8S11_00920</name>
</gene>
<dbReference type="InterPro" id="IPR008278">
    <property type="entry name" value="4-PPantetheinyl_Trfase_dom"/>
</dbReference>
<dbReference type="SUPFAM" id="SSF56214">
    <property type="entry name" value="4'-phosphopantetheinyl transferase"/>
    <property type="match status" value="2"/>
</dbReference>
<dbReference type="GO" id="GO:0005829">
    <property type="term" value="C:cytosol"/>
    <property type="evidence" value="ECO:0007669"/>
    <property type="project" value="TreeGrafter"/>
</dbReference>
<dbReference type="Pfam" id="PF01648">
    <property type="entry name" value="ACPS"/>
    <property type="match status" value="1"/>
</dbReference>